<evidence type="ECO:0000313" key="2">
    <source>
        <dbReference type="Proteomes" id="UP001230649"/>
    </source>
</evidence>
<reference evidence="1" key="1">
    <citation type="submission" date="2023-04" db="EMBL/GenBank/DDBJ databases">
        <title>Draft Genome sequencing of Naganishia species isolated from polar environments using Oxford Nanopore Technology.</title>
        <authorList>
            <person name="Leo P."/>
            <person name="Venkateswaran K."/>
        </authorList>
    </citation>
    <scope>NUCLEOTIDE SEQUENCE</scope>
    <source>
        <strain evidence="1">MNA-CCFEE 5262</strain>
    </source>
</reference>
<sequence length="465" mass="51208">MMGLSRNMTLENRPERFSPTQHPPEHRDPPMSDRFATERDEARAFMNTTTPSLTSILQTPHVNVGLSHLMLAPIIDPGLRRDTLENASALSPHLVQPSTDLPQMSRARGIDALLLHESHTTSMGGRSGTSNLSPRIARNALRLAGVEQLQQSYPATLASQAAEQSSNVAGMDRSQFCFEGSDKASSRIRHTAEFRSGSTHGDASWTPSLYRYSTIAADRQYSPYPSGTMSAPSTADQETSYRGRAGMFPYERRHVGPLDTYELSAPGEGRAISSYAVSPPDVAVRHRPETSYESNLSRNWQEVEDPPTTSKSFSPLRYTTSYKLSAVGTSTEDWLPAMTVGSSQNVQYSQPGPEPHAGPGESVPASWPPLTDLERRCEDIQDLASFAHAQDHQTRPVTHPPPVAQSPRNARLGVPVPDDIIARLEQNNPQAAEQAAKDMAAIRARTHGNVQKPFVDDRRKERERQ</sequence>
<comment type="caution">
    <text evidence="1">The sequence shown here is derived from an EMBL/GenBank/DDBJ whole genome shotgun (WGS) entry which is preliminary data.</text>
</comment>
<organism evidence="1 2">
    <name type="scientific">Naganishia adeliensis</name>
    <dbReference type="NCBI Taxonomy" id="92952"/>
    <lineage>
        <taxon>Eukaryota</taxon>
        <taxon>Fungi</taxon>
        <taxon>Dikarya</taxon>
        <taxon>Basidiomycota</taxon>
        <taxon>Agaricomycotina</taxon>
        <taxon>Tremellomycetes</taxon>
        <taxon>Filobasidiales</taxon>
        <taxon>Filobasidiaceae</taxon>
        <taxon>Naganishia</taxon>
    </lineage>
</organism>
<proteinExistence type="predicted"/>
<dbReference type="Proteomes" id="UP001230649">
    <property type="component" value="Unassembled WGS sequence"/>
</dbReference>
<accession>A0ACC2X1T3</accession>
<protein>
    <submittedName>
        <fullName evidence="1">Uncharacterized protein</fullName>
    </submittedName>
</protein>
<name>A0ACC2X1T3_9TREE</name>
<evidence type="ECO:0000313" key="1">
    <source>
        <dbReference type="EMBL" id="KAJ9116732.1"/>
    </source>
</evidence>
<dbReference type="EMBL" id="JASBWS010000003">
    <property type="protein sequence ID" value="KAJ9116732.1"/>
    <property type="molecule type" value="Genomic_DNA"/>
</dbReference>
<keyword evidence="2" id="KW-1185">Reference proteome</keyword>
<gene>
    <name evidence="1" type="ORF">QFC20_000667</name>
</gene>